<dbReference type="eggNOG" id="KOG1471">
    <property type="taxonomic scope" value="Eukaryota"/>
</dbReference>
<dbReference type="InterPro" id="IPR006797">
    <property type="entry name" value="PRELI/MSF1_dom"/>
</dbReference>
<accession>A0A1I7TEH1</accession>
<name>A0A1I7TEH1_9PELO</name>
<feature type="domain" description="PRELI/MSF1" evidence="2">
    <location>
        <begin position="2"/>
        <end position="175"/>
    </location>
</feature>
<evidence type="ECO:0000313" key="4">
    <source>
        <dbReference type="WBParaSite" id="Csp11.Scaffold592.g5147.t1"/>
    </source>
</evidence>
<dbReference type="PROSITE" id="PS50904">
    <property type="entry name" value="PRELI_MSF1"/>
    <property type="match status" value="1"/>
</dbReference>
<proteinExistence type="predicted"/>
<dbReference type="Pfam" id="PF04707">
    <property type="entry name" value="PRELI"/>
    <property type="match status" value="1"/>
</dbReference>
<dbReference type="PANTHER" id="PTHR11158">
    <property type="entry name" value="MSF1/PX19 RELATED"/>
    <property type="match status" value="1"/>
</dbReference>
<reference evidence="4" key="1">
    <citation type="submission" date="2016-11" db="UniProtKB">
        <authorList>
            <consortium name="WormBaseParasite"/>
        </authorList>
    </citation>
    <scope>IDENTIFICATION</scope>
</reference>
<feature type="region of interest" description="Disordered" evidence="1">
    <location>
        <begin position="181"/>
        <end position="223"/>
    </location>
</feature>
<evidence type="ECO:0000259" key="2">
    <source>
        <dbReference type="PROSITE" id="PS50904"/>
    </source>
</evidence>
<organism evidence="3 4">
    <name type="scientific">Caenorhabditis tropicalis</name>
    <dbReference type="NCBI Taxonomy" id="1561998"/>
    <lineage>
        <taxon>Eukaryota</taxon>
        <taxon>Metazoa</taxon>
        <taxon>Ecdysozoa</taxon>
        <taxon>Nematoda</taxon>
        <taxon>Chromadorea</taxon>
        <taxon>Rhabditida</taxon>
        <taxon>Rhabditina</taxon>
        <taxon>Rhabditomorpha</taxon>
        <taxon>Rhabditoidea</taxon>
        <taxon>Rhabditidae</taxon>
        <taxon>Peloderinae</taxon>
        <taxon>Caenorhabditis</taxon>
    </lineage>
</organism>
<dbReference type="AlphaFoldDB" id="A0A1I7TEH1"/>
<dbReference type="STRING" id="1561998.A0A1I7TEH1"/>
<dbReference type="WBParaSite" id="Csp11.Scaffold592.g5147.t1">
    <property type="protein sequence ID" value="Csp11.Scaffold592.g5147.t1"/>
    <property type="gene ID" value="Csp11.Scaffold592.g5147"/>
</dbReference>
<evidence type="ECO:0000313" key="3">
    <source>
        <dbReference type="Proteomes" id="UP000095282"/>
    </source>
</evidence>
<sequence>MVQTYRSPVRIYKHPFEIVMAAYEMRFPTCPQIPIFVGSEVQYEYKSEDGAEWVIDRKCQLNVEAPYLVKKIAGVDYVYFSQKNSLDRRKRTLNIEATNISFASRINVKENCTYYVHAENDNWTCFEQSASLDVKNFFGLESAVEKLAVRQYGANLAKGKEILEYFIEELLKTTTHIERFKDPSEEETTSTADSAIEMKESSEGDAVVVHNRPPTSLAAEADEMRTARVNASFDDGSL</sequence>
<keyword evidence="3" id="KW-1185">Reference proteome</keyword>
<dbReference type="GO" id="GO:0005758">
    <property type="term" value="C:mitochondrial intermembrane space"/>
    <property type="evidence" value="ECO:0007669"/>
    <property type="project" value="InterPro"/>
</dbReference>
<evidence type="ECO:0000256" key="1">
    <source>
        <dbReference type="SAM" id="MobiDB-lite"/>
    </source>
</evidence>
<dbReference type="Proteomes" id="UP000095282">
    <property type="component" value="Unplaced"/>
</dbReference>
<protein>
    <submittedName>
        <fullName evidence="4">PRELI/MSF1 domain-containing protein</fullName>
    </submittedName>
</protein>
<dbReference type="InterPro" id="IPR037365">
    <property type="entry name" value="Slowmo/Ups"/>
</dbReference>